<protein>
    <submittedName>
        <fullName evidence="1">Uncharacterized protein</fullName>
    </submittedName>
</protein>
<feature type="non-terminal residue" evidence="1">
    <location>
        <position position="11"/>
    </location>
</feature>
<comment type="caution">
    <text evidence="1">The sequence shown here is derived from an EMBL/GenBank/DDBJ whole genome shotgun (WGS) entry which is preliminary data.</text>
</comment>
<organism evidence="1 2">
    <name type="scientific">Rotaria sordida</name>
    <dbReference type="NCBI Taxonomy" id="392033"/>
    <lineage>
        <taxon>Eukaryota</taxon>
        <taxon>Metazoa</taxon>
        <taxon>Spiralia</taxon>
        <taxon>Gnathifera</taxon>
        <taxon>Rotifera</taxon>
        <taxon>Eurotatoria</taxon>
        <taxon>Bdelloidea</taxon>
        <taxon>Philodinida</taxon>
        <taxon>Philodinidae</taxon>
        <taxon>Rotaria</taxon>
    </lineage>
</organism>
<proteinExistence type="predicted"/>
<evidence type="ECO:0000313" key="1">
    <source>
        <dbReference type="EMBL" id="CAF4394903.1"/>
    </source>
</evidence>
<reference evidence="1" key="1">
    <citation type="submission" date="2021-02" db="EMBL/GenBank/DDBJ databases">
        <authorList>
            <person name="Nowell W R."/>
        </authorList>
    </citation>
    <scope>NUCLEOTIDE SEQUENCE</scope>
</reference>
<gene>
    <name evidence="1" type="ORF">FNK824_LOCUS43754</name>
</gene>
<dbReference type="EMBL" id="CAJOBE010063875">
    <property type="protein sequence ID" value="CAF4394903.1"/>
    <property type="molecule type" value="Genomic_DNA"/>
</dbReference>
<dbReference type="Proteomes" id="UP000663874">
    <property type="component" value="Unassembled WGS sequence"/>
</dbReference>
<evidence type="ECO:0000313" key="2">
    <source>
        <dbReference type="Proteomes" id="UP000663874"/>
    </source>
</evidence>
<name>A0A820NVD4_9BILA</name>
<accession>A0A820NVD4</accession>
<sequence length="11" mass="1310">MRRAQQQPPAQ</sequence>